<comment type="catalytic activity">
    <reaction evidence="12">
        <text>a hydroperoxide + [thioredoxin]-dithiol = an alcohol + [thioredoxin]-disulfide + H2O</text>
        <dbReference type="Rhea" id="RHEA:62620"/>
        <dbReference type="Rhea" id="RHEA-COMP:10698"/>
        <dbReference type="Rhea" id="RHEA-COMP:10700"/>
        <dbReference type="ChEBI" id="CHEBI:15377"/>
        <dbReference type="ChEBI" id="CHEBI:29950"/>
        <dbReference type="ChEBI" id="CHEBI:30879"/>
        <dbReference type="ChEBI" id="CHEBI:35924"/>
        <dbReference type="ChEBI" id="CHEBI:50058"/>
        <dbReference type="EC" id="1.11.1.24"/>
    </reaction>
</comment>
<gene>
    <name evidence="15" type="ORF">CDSE_0628</name>
</gene>
<dbReference type="AlphaFoldDB" id="M1LMG6"/>
<evidence type="ECO:0000256" key="11">
    <source>
        <dbReference type="ARBA" id="ARBA00042639"/>
    </source>
</evidence>
<dbReference type="InterPro" id="IPR013766">
    <property type="entry name" value="Thioredoxin_domain"/>
</dbReference>
<evidence type="ECO:0000256" key="10">
    <source>
        <dbReference type="ARBA" id="ARBA00038489"/>
    </source>
</evidence>
<dbReference type="FunFam" id="3.40.30.10:FF:000007">
    <property type="entry name" value="Thioredoxin-dependent thiol peroxidase"/>
    <property type="match status" value="1"/>
</dbReference>
<dbReference type="PROSITE" id="PS51352">
    <property type="entry name" value="THIOREDOXIN_2"/>
    <property type="match status" value="1"/>
</dbReference>
<sequence>MSNFIIKQAPIFTAKTTQGLINIENYFYIKNIVLFFYPKDNTPGCTKENIDFKNLYNDFTNNNTEILGISRDTIKSHENFKCKYDLPYNLISDDDEKICKLYDVLKKKNIFGKSFYGIERSTFLIDMKANIIQEWRRVKVENHAQEVLNFIHNLNSK</sequence>
<evidence type="ECO:0000256" key="1">
    <source>
        <dbReference type="ARBA" id="ARBA00003330"/>
    </source>
</evidence>
<evidence type="ECO:0000256" key="2">
    <source>
        <dbReference type="ARBA" id="ARBA00011245"/>
    </source>
</evidence>
<accession>M1LMG6</accession>
<dbReference type="PATRIC" id="fig|1208919.3.peg.360"/>
<keyword evidence="5" id="KW-0049">Antioxidant</keyword>
<dbReference type="InterPro" id="IPR024706">
    <property type="entry name" value="Peroxiredoxin_AhpC-typ"/>
</dbReference>
<evidence type="ECO:0000256" key="5">
    <source>
        <dbReference type="ARBA" id="ARBA00022862"/>
    </source>
</evidence>
<dbReference type="RefSeq" id="WP_015396333.1">
    <property type="nucleotide sequence ID" value="NC_020294.1"/>
</dbReference>
<comment type="similarity">
    <text evidence="10">Belongs to the peroxiredoxin family. BCP/PrxQ subfamily.</text>
</comment>
<keyword evidence="16" id="KW-1185">Reference proteome</keyword>
<dbReference type="GO" id="GO:0008379">
    <property type="term" value="F:thioredoxin peroxidase activity"/>
    <property type="evidence" value="ECO:0007669"/>
    <property type="project" value="TreeGrafter"/>
</dbReference>
<keyword evidence="7" id="KW-1015">Disulfide bond</keyword>
<name>M1LMG6_9PROT</name>
<dbReference type="InterPro" id="IPR036249">
    <property type="entry name" value="Thioredoxin-like_sf"/>
</dbReference>
<dbReference type="PIRSF" id="PIRSF000239">
    <property type="entry name" value="AHPC"/>
    <property type="match status" value="1"/>
</dbReference>
<evidence type="ECO:0000256" key="3">
    <source>
        <dbReference type="ARBA" id="ARBA00013017"/>
    </source>
</evidence>
<dbReference type="HOGENOM" id="CLU_042529_14_1_4"/>
<feature type="domain" description="Thioredoxin" evidence="14">
    <location>
        <begin position="3"/>
        <end position="156"/>
    </location>
</feature>
<organism evidence="15 16">
    <name type="scientific">Candidatus Kinetoplastidibacterium desouzai TCC079E</name>
    <dbReference type="NCBI Taxonomy" id="1208919"/>
    <lineage>
        <taxon>Bacteria</taxon>
        <taxon>Pseudomonadati</taxon>
        <taxon>Pseudomonadota</taxon>
        <taxon>Betaproteobacteria</taxon>
        <taxon>Candidatus Kinetoplastidibacterium</taxon>
    </lineage>
</organism>
<dbReference type="Pfam" id="PF00578">
    <property type="entry name" value="AhpC-TSA"/>
    <property type="match status" value="1"/>
</dbReference>
<dbReference type="eggNOG" id="COG1225">
    <property type="taxonomic scope" value="Bacteria"/>
</dbReference>
<dbReference type="InterPro" id="IPR050924">
    <property type="entry name" value="Peroxiredoxin_BCP/PrxQ"/>
</dbReference>
<evidence type="ECO:0000259" key="14">
    <source>
        <dbReference type="PROSITE" id="PS51352"/>
    </source>
</evidence>
<dbReference type="STRING" id="1208919.CDSE_0628"/>
<dbReference type="SUPFAM" id="SSF52833">
    <property type="entry name" value="Thioredoxin-like"/>
    <property type="match status" value="1"/>
</dbReference>
<dbReference type="PANTHER" id="PTHR42801:SF4">
    <property type="entry name" value="AHPC_TSA FAMILY PROTEIN"/>
    <property type="match status" value="1"/>
</dbReference>
<dbReference type="Proteomes" id="UP000011547">
    <property type="component" value="Chromosome"/>
</dbReference>
<evidence type="ECO:0000256" key="13">
    <source>
        <dbReference type="PIRSR" id="PIRSR000239-1"/>
    </source>
</evidence>
<evidence type="ECO:0000256" key="4">
    <source>
        <dbReference type="ARBA" id="ARBA00022559"/>
    </source>
</evidence>
<keyword evidence="4 15" id="KW-0575">Peroxidase</keyword>
<dbReference type="CDD" id="cd03017">
    <property type="entry name" value="PRX_BCP"/>
    <property type="match status" value="1"/>
</dbReference>
<dbReference type="KEGG" id="kde:CDSE_0628"/>
<evidence type="ECO:0000256" key="12">
    <source>
        <dbReference type="ARBA" id="ARBA00049091"/>
    </source>
</evidence>
<dbReference type="GO" id="GO:0045454">
    <property type="term" value="P:cell redox homeostasis"/>
    <property type="evidence" value="ECO:0007669"/>
    <property type="project" value="TreeGrafter"/>
</dbReference>
<protein>
    <recommendedName>
        <fullName evidence="3">thioredoxin-dependent peroxiredoxin</fullName>
        <ecNumber evidence="3">1.11.1.24</ecNumber>
    </recommendedName>
    <alternativeName>
        <fullName evidence="9">Thioredoxin peroxidase</fullName>
    </alternativeName>
    <alternativeName>
        <fullName evidence="11">Thioredoxin-dependent peroxiredoxin Bcp</fullName>
    </alternativeName>
</protein>
<evidence type="ECO:0000256" key="6">
    <source>
        <dbReference type="ARBA" id="ARBA00023002"/>
    </source>
</evidence>
<evidence type="ECO:0000256" key="7">
    <source>
        <dbReference type="ARBA" id="ARBA00023157"/>
    </source>
</evidence>
<evidence type="ECO:0000256" key="9">
    <source>
        <dbReference type="ARBA" id="ARBA00032824"/>
    </source>
</evidence>
<evidence type="ECO:0000256" key="8">
    <source>
        <dbReference type="ARBA" id="ARBA00023284"/>
    </source>
</evidence>
<dbReference type="GO" id="GO:0005737">
    <property type="term" value="C:cytoplasm"/>
    <property type="evidence" value="ECO:0007669"/>
    <property type="project" value="TreeGrafter"/>
</dbReference>
<evidence type="ECO:0000313" key="15">
    <source>
        <dbReference type="EMBL" id="AGF46922.1"/>
    </source>
</evidence>
<reference evidence="15 16" key="1">
    <citation type="journal article" date="2013" name="Genome Biol. Evol.">
        <title>Genome evolution and phylogenomic analysis of candidatus kinetoplastibacterium, the betaproteobacterial endosymbionts of strigomonas and angomonas.</title>
        <authorList>
            <person name="Alves J.M."/>
            <person name="Serrano M.G."/>
            <person name="Maia da Silva F."/>
            <person name="Voegtly L.J."/>
            <person name="Matveyev A.V."/>
            <person name="Teixeira M.M."/>
            <person name="Camargo E.P."/>
            <person name="Buck G.A."/>
        </authorList>
    </citation>
    <scope>NUCLEOTIDE SEQUENCE [LARGE SCALE GENOMIC DNA]</scope>
    <source>
        <strain evidence="15 16">TCC079E</strain>
    </source>
</reference>
<dbReference type="InterPro" id="IPR000866">
    <property type="entry name" value="AhpC/TSA"/>
</dbReference>
<evidence type="ECO:0000313" key="16">
    <source>
        <dbReference type="Proteomes" id="UP000011547"/>
    </source>
</evidence>
<comment type="function">
    <text evidence="1">Thiol-specific peroxidase that catalyzes the reduction of hydrogen peroxide and organic hydroperoxides to water and alcohols, respectively. Plays a role in cell protection against oxidative stress by detoxifying peroxides and as sensor of hydrogen peroxide-mediated signaling events.</text>
</comment>
<keyword evidence="8" id="KW-0676">Redox-active center</keyword>
<dbReference type="EMBL" id="CP003803">
    <property type="protein sequence ID" value="AGF46922.1"/>
    <property type="molecule type" value="Genomic_DNA"/>
</dbReference>
<comment type="subunit">
    <text evidence="2">Monomer.</text>
</comment>
<dbReference type="EC" id="1.11.1.24" evidence="3"/>
<dbReference type="PANTHER" id="PTHR42801">
    <property type="entry name" value="THIOREDOXIN-DEPENDENT PEROXIDE REDUCTASE"/>
    <property type="match status" value="1"/>
</dbReference>
<feature type="active site" description="Cysteine sulfenic acid (-SOH) intermediate; for peroxidase activity" evidence="13">
    <location>
        <position position="45"/>
    </location>
</feature>
<dbReference type="Gene3D" id="3.40.30.10">
    <property type="entry name" value="Glutaredoxin"/>
    <property type="match status" value="1"/>
</dbReference>
<keyword evidence="6 15" id="KW-0560">Oxidoreductase</keyword>
<proteinExistence type="inferred from homology"/>
<dbReference type="GO" id="GO:0034599">
    <property type="term" value="P:cellular response to oxidative stress"/>
    <property type="evidence" value="ECO:0007669"/>
    <property type="project" value="TreeGrafter"/>
</dbReference>
<dbReference type="OrthoDB" id="9812811at2"/>